<dbReference type="AlphaFoldDB" id="A0A816EMP6"/>
<protein>
    <submittedName>
        <fullName evidence="1">Uncharacterized protein</fullName>
    </submittedName>
</protein>
<keyword evidence="2" id="KW-1185">Reference proteome</keyword>
<evidence type="ECO:0000313" key="2">
    <source>
        <dbReference type="Proteomes" id="UP000663828"/>
    </source>
</evidence>
<accession>A0A816EMP6</accession>
<evidence type="ECO:0000313" key="1">
    <source>
        <dbReference type="EMBL" id="CAF1651588.1"/>
    </source>
</evidence>
<comment type="caution">
    <text evidence="1">The sequence shown here is derived from an EMBL/GenBank/DDBJ whole genome shotgun (WGS) entry which is preliminary data.</text>
</comment>
<organism evidence="1 2">
    <name type="scientific">Adineta ricciae</name>
    <name type="common">Rotifer</name>
    <dbReference type="NCBI Taxonomy" id="249248"/>
    <lineage>
        <taxon>Eukaryota</taxon>
        <taxon>Metazoa</taxon>
        <taxon>Spiralia</taxon>
        <taxon>Gnathifera</taxon>
        <taxon>Rotifera</taxon>
        <taxon>Eurotatoria</taxon>
        <taxon>Bdelloidea</taxon>
        <taxon>Adinetida</taxon>
        <taxon>Adinetidae</taxon>
        <taxon>Adineta</taxon>
    </lineage>
</organism>
<name>A0A816EMP6_ADIRI</name>
<reference evidence="1" key="1">
    <citation type="submission" date="2021-02" db="EMBL/GenBank/DDBJ databases">
        <authorList>
            <person name="Nowell W R."/>
        </authorList>
    </citation>
    <scope>NUCLEOTIDE SEQUENCE</scope>
</reference>
<dbReference type="EMBL" id="CAJNOR010010160">
    <property type="protein sequence ID" value="CAF1651588.1"/>
    <property type="molecule type" value="Genomic_DNA"/>
</dbReference>
<proteinExistence type="predicted"/>
<feature type="non-terminal residue" evidence="1">
    <location>
        <position position="31"/>
    </location>
</feature>
<sequence length="31" mass="3439">MAALKPLLDAECGTTNPLIKLSQFYTRDNTL</sequence>
<dbReference type="Proteomes" id="UP000663828">
    <property type="component" value="Unassembled WGS sequence"/>
</dbReference>
<gene>
    <name evidence="1" type="ORF">XAT740_LOCUS55078</name>
</gene>